<dbReference type="GO" id="GO:0016787">
    <property type="term" value="F:hydrolase activity"/>
    <property type="evidence" value="ECO:0007669"/>
    <property type="project" value="UniProtKB-KW"/>
</dbReference>
<evidence type="ECO:0000313" key="4">
    <source>
        <dbReference type="Proteomes" id="UP001456524"/>
    </source>
</evidence>
<dbReference type="PANTHER" id="PTHR12277:SF81">
    <property type="entry name" value="PROTEIN ABHD13"/>
    <property type="match status" value="1"/>
</dbReference>
<dbReference type="InterPro" id="IPR029058">
    <property type="entry name" value="AB_hydrolase_fold"/>
</dbReference>
<protein>
    <submittedName>
        <fullName evidence="3">Alpha/Beta hydrolase protein</fullName>
    </submittedName>
</protein>
<dbReference type="SUPFAM" id="SSF53474">
    <property type="entry name" value="alpha/beta-Hydrolases"/>
    <property type="match status" value="1"/>
</dbReference>
<keyword evidence="1" id="KW-0472">Membrane</keyword>
<keyword evidence="1" id="KW-1133">Transmembrane helix</keyword>
<dbReference type="PANTHER" id="PTHR12277">
    <property type="entry name" value="ALPHA/BETA HYDROLASE DOMAIN-CONTAINING PROTEIN"/>
    <property type="match status" value="1"/>
</dbReference>
<reference evidence="3 4" key="1">
    <citation type="journal article" date="2022" name="G3 (Bethesda)">
        <title>Enemy or ally: a genomic approach to elucidate the lifestyle of Phyllosticta citrichinaensis.</title>
        <authorList>
            <person name="Buijs V.A."/>
            <person name="Groenewald J.Z."/>
            <person name="Haridas S."/>
            <person name="LaButti K.M."/>
            <person name="Lipzen A."/>
            <person name="Martin F.M."/>
            <person name="Barry K."/>
            <person name="Grigoriev I.V."/>
            <person name="Crous P.W."/>
            <person name="Seidl M.F."/>
        </authorList>
    </citation>
    <scope>NUCLEOTIDE SEQUENCE [LARGE SCALE GENOMIC DNA]</scope>
    <source>
        <strain evidence="3 4">CBS 129764</strain>
    </source>
</reference>
<keyword evidence="3" id="KW-0378">Hydrolase</keyword>
<keyword evidence="4" id="KW-1185">Reference proteome</keyword>
<evidence type="ECO:0000313" key="3">
    <source>
        <dbReference type="EMBL" id="KAK8173732.1"/>
    </source>
</evidence>
<dbReference type="EMBL" id="JBBWUH010000003">
    <property type="protein sequence ID" value="KAK8173732.1"/>
    <property type="molecule type" value="Genomic_DNA"/>
</dbReference>
<evidence type="ECO:0000256" key="1">
    <source>
        <dbReference type="SAM" id="Phobius"/>
    </source>
</evidence>
<keyword evidence="1" id="KW-0812">Transmembrane</keyword>
<gene>
    <name evidence="3" type="ORF">IWX90DRAFT_499802</name>
</gene>
<dbReference type="Proteomes" id="UP001456524">
    <property type="component" value="Unassembled WGS sequence"/>
</dbReference>
<evidence type="ECO:0000259" key="2">
    <source>
        <dbReference type="Pfam" id="PF12697"/>
    </source>
</evidence>
<dbReference type="Pfam" id="PF12697">
    <property type="entry name" value="Abhydrolase_6"/>
    <property type="match status" value="1"/>
</dbReference>
<organism evidence="3 4">
    <name type="scientific">Phyllosticta citrichinensis</name>
    <dbReference type="NCBI Taxonomy" id="1130410"/>
    <lineage>
        <taxon>Eukaryota</taxon>
        <taxon>Fungi</taxon>
        <taxon>Dikarya</taxon>
        <taxon>Ascomycota</taxon>
        <taxon>Pezizomycotina</taxon>
        <taxon>Dothideomycetes</taxon>
        <taxon>Dothideomycetes incertae sedis</taxon>
        <taxon>Botryosphaeriales</taxon>
        <taxon>Phyllostictaceae</taxon>
        <taxon>Phyllosticta</taxon>
    </lineage>
</organism>
<feature type="domain" description="AB hydrolase-1" evidence="2">
    <location>
        <begin position="146"/>
        <end position="286"/>
    </location>
</feature>
<accession>A0ABR1XZW9</accession>
<feature type="transmembrane region" description="Helical" evidence="1">
    <location>
        <begin position="7"/>
        <end position="27"/>
    </location>
</feature>
<proteinExistence type="predicted"/>
<comment type="caution">
    <text evidence="3">The sequence shown here is derived from an EMBL/GenBank/DDBJ whole genome shotgun (WGS) entry which is preliminary data.</text>
</comment>
<dbReference type="InterPro" id="IPR000073">
    <property type="entry name" value="AB_hydrolase_1"/>
</dbReference>
<sequence>MVAYKPILKVGYFGLAAVGAAYAIFVYCLTNQHIQRQCVNTKFRPNMDSQASSALYAHKIVNSWWADPYKPQAFGFAKNQVTPFNITTPDNETLFAWHVLPLNVYEKHEDELLDEPGGPVDDRFTQTKAFKLLTEDPKARLVINFHGNAGNIAQGWRTSTYRSLTTLPDVHVLTLDYRGFGHSTGSPSEAGLITDGATLVAFALETLRIPPARIVILGQSLGTAVATAVGLQFSAPEAGLALLPQPRQDDGYGDALKERLRALSPAAGGTHFAGIVLAAPFTSLPVLVDTYRIFGIIPILSPMRQYPRVQNWLRSHIVDEWNTQGRIEALVRESATNSDAEKGRQGTAGLRLHIVHAKNDFEIPWKHGQQLWETASEKLIEMGGGEQAVKLVERRLEADEGRSGVVRRVADGSGNEVRMDLVPYGGHNRVVTFVTVALAVQRAFDAAEALV</sequence>
<name>A0ABR1XZW9_9PEZI</name>
<dbReference type="Gene3D" id="3.40.50.1820">
    <property type="entry name" value="alpha/beta hydrolase"/>
    <property type="match status" value="1"/>
</dbReference>